<accession>A0A1I5WBR3</accession>
<evidence type="ECO:0000313" key="2">
    <source>
        <dbReference type="Proteomes" id="UP000243106"/>
    </source>
</evidence>
<dbReference type="AlphaFoldDB" id="A0A1I5WBR3"/>
<gene>
    <name evidence="1" type="ORF">SAMN05421853_102241</name>
</gene>
<keyword evidence="2" id="KW-1185">Reference proteome</keyword>
<evidence type="ECO:0000313" key="1">
    <source>
        <dbReference type="EMBL" id="SFQ17129.1"/>
    </source>
</evidence>
<dbReference type="EMBL" id="FOXV01000002">
    <property type="protein sequence ID" value="SFQ17129.1"/>
    <property type="molecule type" value="Genomic_DNA"/>
</dbReference>
<name>A0A1I5WBR3_9RHOB</name>
<reference evidence="2" key="1">
    <citation type="submission" date="2016-10" db="EMBL/GenBank/DDBJ databases">
        <authorList>
            <person name="Varghese N."/>
            <person name="Submissions S."/>
        </authorList>
    </citation>
    <scope>NUCLEOTIDE SEQUENCE [LARGE SCALE GENOMIC DNA]</scope>
    <source>
        <strain evidence="2">JCM 10271</strain>
    </source>
</reference>
<protein>
    <submittedName>
        <fullName evidence="1">Uncharacterized protein</fullName>
    </submittedName>
</protein>
<dbReference type="STRING" id="93684.SAMN05421853_102241"/>
<organism evidence="1 2">
    <name type="scientific">Roseivivax halotolerans</name>
    <dbReference type="NCBI Taxonomy" id="93684"/>
    <lineage>
        <taxon>Bacteria</taxon>
        <taxon>Pseudomonadati</taxon>
        <taxon>Pseudomonadota</taxon>
        <taxon>Alphaproteobacteria</taxon>
        <taxon>Rhodobacterales</taxon>
        <taxon>Roseobacteraceae</taxon>
        <taxon>Roseivivax</taxon>
    </lineage>
</organism>
<sequence length="70" mass="7699">MTVNLCLNDKDFIMRLPRIALLALPLTLLAACGGGEFYAVELAYDPILAKDGTVVEPDWTVVNTYPVEED</sequence>
<proteinExistence type="predicted"/>
<dbReference type="Proteomes" id="UP000243106">
    <property type="component" value="Unassembled WGS sequence"/>
</dbReference>